<feature type="compositionally biased region" description="Low complexity" evidence="1">
    <location>
        <begin position="46"/>
        <end position="63"/>
    </location>
</feature>
<sequence>MEVKVSQALGISSGSCHQDNCVFAPLLDSQASSSSGGDRHAPVNPAIGSSASWSSSLANSFPSGGTETDTDQLSGAGTHRPASTVLNKYHNSGRRRGLLGFKKADGICSFRTDARRLHRIPAQTGTGTQEYNQTKLQPVLLR</sequence>
<evidence type="ECO:0000256" key="1">
    <source>
        <dbReference type="SAM" id="MobiDB-lite"/>
    </source>
</evidence>
<reference evidence="2 3" key="1">
    <citation type="submission" date="2017-12" db="EMBL/GenBank/DDBJ databases">
        <title>Integrating genomic resources of turbot (Scophthalmus maximus) in depth evaluation of genetic and physical mapping variation across individuals.</title>
        <authorList>
            <person name="Martinez P."/>
        </authorList>
    </citation>
    <scope>NUCLEOTIDE SEQUENCE [LARGE SCALE GENOMIC DNA]</scope>
</reference>
<dbReference type="AlphaFoldDB" id="A0A2U9BVL9"/>
<feature type="compositionally biased region" description="Polar residues" evidence="1">
    <location>
        <begin position="65"/>
        <end position="75"/>
    </location>
</feature>
<keyword evidence="3" id="KW-1185">Reference proteome</keyword>
<protein>
    <submittedName>
        <fullName evidence="2">Uncharacterized protein</fullName>
    </submittedName>
</protein>
<dbReference type="PROSITE" id="PS51257">
    <property type="entry name" value="PROKAR_LIPOPROTEIN"/>
    <property type="match status" value="1"/>
</dbReference>
<dbReference type="EMBL" id="CP026252">
    <property type="protein sequence ID" value="AWP08317.1"/>
    <property type="molecule type" value="Genomic_DNA"/>
</dbReference>
<name>A0A2U9BVL9_SCOMX</name>
<dbReference type="Proteomes" id="UP000246464">
    <property type="component" value="Chromosome 10"/>
</dbReference>
<evidence type="ECO:0000313" key="3">
    <source>
        <dbReference type="Proteomes" id="UP000246464"/>
    </source>
</evidence>
<organism evidence="2 3">
    <name type="scientific">Scophthalmus maximus</name>
    <name type="common">Turbot</name>
    <name type="synonym">Psetta maxima</name>
    <dbReference type="NCBI Taxonomy" id="52904"/>
    <lineage>
        <taxon>Eukaryota</taxon>
        <taxon>Metazoa</taxon>
        <taxon>Chordata</taxon>
        <taxon>Craniata</taxon>
        <taxon>Vertebrata</taxon>
        <taxon>Euteleostomi</taxon>
        <taxon>Actinopterygii</taxon>
        <taxon>Neopterygii</taxon>
        <taxon>Teleostei</taxon>
        <taxon>Neoteleostei</taxon>
        <taxon>Acanthomorphata</taxon>
        <taxon>Carangaria</taxon>
        <taxon>Pleuronectiformes</taxon>
        <taxon>Pleuronectoidei</taxon>
        <taxon>Scophthalmidae</taxon>
        <taxon>Scophthalmus</taxon>
    </lineage>
</organism>
<evidence type="ECO:0000313" key="2">
    <source>
        <dbReference type="EMBL" id="AWP08317.1"/>
    </source>
</evidence>
<feature type="region of interest" description="Disordered" evidence="1">
    <location>
        <begin position="32"/>
        <end position="89"/>
    </location>
</feature>
<accession>A0A2U9BVL9</accession>
<proteinExistence type="predicted"/>
<gene>
    <name evidence="2" type="ORF">SMAX5B_009720</name>
</gene>